<dbReference type="EMBL" id="VMNK01000005">
    <property type="protein sequence ID" value="TVO58131.1"/>
    <property type="molecule type" value="Genomic_DNA"/>
</dbReference>
<dbReference type="AlphaFoldDB" id="A0A557QYZ5"/>
<protein>
    <recommendedName>
        <fullName evidence="4">AP2 domain-containing protein</fullName>
    </recommendedName>
</protein>
<feature type="compositionally biased region" description="Polar residues" evidence="1">
    <location>
        <begin position="1"/>
        <end position="11"/>
    </location>
</feature>
<evidence type="ECO:0008006" key="4">
    <source>
        <dbReference type="Google" id="ProtNLM"/>
    </source>
</evidence>
<comment type="caution">
    <text evidence="2">The sequence shown here is derived from an EMBL/GenBank/DDBJ whole genome shotgun (WGS) entry which is preliminary data.</text>
</comment>
<dbReference type="Proteomes" id="UP000319502">
    <property type="component" value="Unassembled WGS sequence"/>
</dbReference>
<evidence type="ECO:0000256" key="1">
    <source>
        <dbReference type="SAM" id="MobiDB-lite"/>
    </source>
</evidence>
<evidence type="ECO:0000313" key="2">
    <source>
        <dbReference type="EMBL" id="TVO58131.1"/>
    </source>
</evidence>
<feature type="region of interest" description="Disordered" evidence="1">
    <location>
        <begin position="1"/>
        <end position="31"/>
    </location>
</feature>
<name>A0A557QYZ5_9RHOO</name>
<evidence type="ECO:0000313" key="3">
    <source>
        <dbReference type="Proteomes" id="UP000319502"/>
    </source>
</evidence>
<sequence length="109" mass="12256">MPTPRSSSTRPITRKRPCASEANRTAASTHAGRTFTLASGKPVEYAVWAARPPRYLKVSGRSFRVDKYGEEGARERAIALRQHFEAQVEGFHAPHVPERFLPDDSKHQK</sequence>
<accession>A0A557QYZ5</accession>
<reference evidence="2 3" key="1">
    <citation type="submission" date="2019-07" db="EMBL/GenBank/DDBJ databases">
        <title>The pathways for chlorine oxyanion respiration interact through the shared metabolite chlorate.</title>
        <authorList>
            <person name="Barnum T.P."/>
            <person name="Cheng Y."/>
            <person name="Hill K.A."/>
            <person name="Lucas L.N."/>
            <person name="Carlson H.K."/>
            <person name="Coates J.D."/>
        </authorList>
    </citation>
    <scope>NUCLEOTIDE SEQUENCE [LARGE SCALE GENOMIC DNA]</scope>
    <source>
        <strain evidence="2 3">SFB-3</strain>
    </source>
</reference>
<gene>
    <name evidence="2" type="ORF">FHP91_06170</name>
</gene>
<organism evidence="2 3">
    <name type="scientific">Denitromonas halophila</name>
    <dbReference type="NCBI Taxonomy" id="1629404"/>
    <lineage>
        <taxon>Bacteria</taxon>
        <taxon>Pseudomonadati</taxon>
        <taxon>Pseudomonadota</taxon>
        <taxon>Betaproteobacteria</taxon>
        <taxon>Rhodocyclales</taxon>
        <taxon>Zoogloeaceae</taxon>
        <taxon>Denitromonas</taxon>
    </lineage>
</organism>
<proteinExistence type="predicted"/>
<keyword evidence="3" id="KW-1185">Reference proteome</keyword>